<dbReference type="RefSeq" id="WP_131299456.1">
    <property type="nucleotide sequence ID" value="NZ_JBHLST010000030.1"/>
</dbReference>
<gene>
    <name evidence="1" type="ORF">EV691_13528</name>
</gene>
<dbReference type="Proteomes" id="UP000295169">
    <property type="component" value="Unassembled WGS sequence"/>
</dbReference>
<accession>A0A4V2Q612</accession>
<sequence>MNKVYEDIEIVMHAFRLARDGGYRRAKPLLDDLRAAFPSAPDEQIKRCVGRLVSKLMEAA</sequence>
<comment type="caution">
    <text evidence="1">The sequence shown here is derived from an EMBL/GenBank/DDBJ whole genome shotgun (WGS) entry which is preliminary data.</text>
</comment>
<protein>
    <submittedName>
        <fullName evidence="1">Uncharacterized protein</fullName>
    </submittedName>
</protein>
<evidence type="ECO:0000313" key="2">
    <source>
        <dbReference type="Proteomes" id="UP000295169"/>
    </source>
</evidence>
<evidence type="ECO:0000313" key="1">
    <source>
        <dbReference type="EMBL" id="TCL22079.1"/>
    </source>
</evidence>
<dbReference type="AlphaFoldDB" id="A0A4V2Q612"/>
<organism evidence="1 2">
    <name type="scientific">Azotobacter chroococcum</name>
    <dbReference type="NCBI Taxonomy" id="353"/>
    <lineage>
        <taxon>Bacteria</taxon>
        <taxon>Pseudomonadati</taxon>
        <taxon>Pseudomonadota</taxon>
        <taxon>Gammaproteobacteria</taxon>
        <taxon>Pseudomonadales</taxon>
        <taxon>Pseudomonadaceae</taxon>
        <taxon>Azotobacter</taxon>
    </lineage>
</organism>
<dbReference type="EMBL" id="SMMU01000035">
    <property type="protein sequence ID" value="TCL22079.1"/>
    <property type="molecule type" value="Genomic_DNA"/>
</dbReference>
<proteinExistence type="predicted"/>
<reference evidence="1 2" key="1">
    <citation type="submission" date="2019-03" db="EMBL/GenBank/DDBJ databases">
        <title>Genomic Encyclopedia of Type Strains, Phase IV (KMG-IV): sequencing the most valuable type-strain genomes for metagenomic binning, comparative biology and taxonomic classification.</title>
        <authorList>
            <person name="Goeker M."/>
        </authorList>
    </citation>
    <scope>NUCLEOTIDE SEQUENCE [LARGE SCALE GENOMIC DNA]</scope>
    <source>
        <strain evidence="1 2">DSM 2286</strain>
    </source>
</reference>
<name>A0A4V2Q612_9GAMM</name>